<feature type="region of interest" description="Disordered" evidence="1">
    <location>
        <begin position="106"/>
        <end position="140"/>
    </location>
</feature>
<dbReference type="AlphaFoldDB" id="A0A6V8SPJ2"/>
<organism evidence="2 3">
    <name type="scientific">Clostridium fungisolvens</name>
    <dbReference type="NCBI Taxonomy" id="1604897"/>
    <lineage>
        <taxon>Bacteria</taxon>
        <taxon>Bacillati</taxon>
        <taxon>Bacillota</taxon>
        <taxon>Clostridia</taxon>
        <taxon>Eubacteriales</taxon>
        <taxon>Clostridiaceae</taxon>
        <taxon>Clostridium</taxon>
    </lineage>
</organism>
<feature type="compositionally biased region" description="Basic residues" evidence="1">
    <location>
        <begin position="127"/>
        <end position="140"/>
    </location>
</feature>
<evidence type="ECO:0000256" key="1">
    <source>
        <dbReference type="SAM" id="MobiDB-lite"/>
    </source>
</evidence>
<dbReference type="InterPro" id="IPR016787">
    <property type="entry name" value="UCP021328"/>
</dbReference>
<dbReference type="EMBL" id="BLZR01000003">
    <property type="protein sequence ID" value="GFP78535.1"/>
    <property type="molecule type" value="Genomic_DNA"/>
</dbReference>
<dbReference type="RefSeq" id="WP_183280032.1">
    <property type="nucleotide sequence ID" value="NZ_BLZR01000003.1"/>
</dbReference>
<gene>
    <name evidence="2" type="ORF">bsdtw1_04770</name>
</gene>
<evidence type="ECO:0000313" key="3">
    <source>
        <dbReference type="Proteomes" id="UP000580568"/>
    </source>
</evidence>
<comment type="caution">
    <text evidence="2">The sequence shown here is derived from an EMBL/GenBank/DDBJ whole genome shotgun (WGS) entry which is preliminary data.</text>
</comment>
<keyword evidence="3" id="KW-1185">Reference proteome</keyword>
<protein>
    <recommendedName>
        <fullName evidence="4">DUF2992 family protein</fullName>
    </recommendedName>
</protein>
<proteinExistence type="predicted"/>
<dbReference type="Proteomes" id="UP000580568">
    <property type="component" value="Unassembled WGS sequence"/>
</dbReference>
<accession>A0A6V8SPJ2</accession>
<reference evidence="2 3" key="1">
    <citation type="submission" date="2020-07" db="EMBL/GenBank/DDBJ databases">
        <title>A new beta-1,3-glucan-decomposing anaerobic bacterium isolated from anoxic soil subjected to biological soil disinfestation.</title>
        <authorList>
            <person name="Ueki A."/>
            <person name="Tonouchi A."/>
        </authorList>
    </citation>
    <scope>NUCLEOTIDE SEQUENCE [LARGE SCALE GENOMIC DNA]</scope>
    <source>
        <strain evidence="2 3">TW1</strain>
    </source>
</reference>
<evidence type="ECO:0008006" key="4">
    <source>
        <dbReference type="Google" id="ProtNLM"/>
    </source>
</evidence>
<name>A0A6V8SPJ2_9CLOT</name>
<dbReference type="Pfam" id="PF11208">
    <property type="entry name" value="DUF2992"/>
    <property type="match status" value="1"/>
</dbReference>
<dbReference type="PIRSF" id="PIRSF021328">
    <property type="entry name" value="UCP021328"/>
    <property type="match status" value="1"/>
</dbReference>
<sequence length="140" mass="16714">MESIIKLTVLFSDPFWVGIFEVMEDYELKVCKVTFGAEPKDQEVHEFILMNFYRLDFGGSVKLEKKDLTIKKQNPKRLQRNIRKETDAKEIGTKAQIAMKLQHDQLKLEHKNKTKEQKLQEEERKFSIRQRKKLDKHKGH</sequence>
<evidence type="ECO:0000313" key="2">
    <source>
        <dbReference type="EMBL" id="GFP78535.1"/>
    </source>
</evidence>
<feature type="compositionally biased region" description="Basic and acidic residues" evidence="1">
    <location>
        <begin position="106"/>
        <end position="126"/>
    </location>
</feature>